<organism evidence="6 7">
    <name type="scientific">Mycolicibacterium neworleansense</name>
    <dbReference type="NCBI Taxonomy" id="146018"/>
    <lineage>
        <taxon>Bacteria</taxon>
        <taxon>Bacillati</taxon>
        <taxon>Actinomycetota</taxon>
        <taxon>Actinomycetes</taxon>
        <taxon>Mycobacteriales</taxon>
        <taxon>Mycobacteriaceae</taxon>
        <taxon>Mycolicibacterium</taxon>
    </lineage>
</organism>
<evidence type="ECO:0000259" key="4">
    <source>
        <dbReference type="Pfam" id="PF00440"/>
    </source>
</evidence>
<dbReference type="PANTHER" id="PTHR47506">
    <property type="entry name" value="TRANSCRIPTIONAL REGULATORY PROTEIN"/>
    <property type="match status" value="1"/>
</dbReference>
<keyword evidence="2" id="KW-0238">DNA-binding</keyword>
<evidence type="ECO:0000256" key="3">
    <source>
        <dbReference type="ARBA" id="ARBA00023163"/>
    </source>
</evidence>
<dbReference type="Pfam" id="PF00440">
    <property type="entry name" value="TetR_N"/>
    <property type="match status" value="1"/>
</dbReference>
<keyword evidence="1" id="KW-0805">Transcription regulation</keyword>
<dbReference type="Pfam" id="PF21993">
    <property type="entry name" value="TetR_C_13_2"/>
    <property type="match status" value="1"/>
</dbReference>
<accession>A0A0H5RR09</accession>
<dbReference type="OrthoDB" id="4567939at2"/>
<feature type="domain" description="Transcriptional regulator LmrA/YxaF-like C-terminal" evidence="5">
    <location>
        <begin position="88"/>
        <end position="188"/>
    </location>
</feature>
<keyword evidence="3" id="KW-0804">Transcription</keyword>
<evidence type="ECO:0000313" key="6">
    <source>
        <dbReference type="EMBL" id="CRZ15907.1"/>
    </source>
</evidence>
<dbReference type="InterPro" id="IPR001647">
    <property type="entry name" value="HTH_TetR"/>
</dbReference>
<evidence type="ECO:0000259" key="5">
    <source>
        <dbReference type="Pfam" id="PF21993"/>
    </source>
</evidence>
<feature type="domain" description="HTH tetR-type" evidence="4">
    <location>
        <begin position="18"/>
        <end position="63"/>
    </location>
</feature>
<sequence length="215" mass="22484">MPPTSSTAGKPVETRVRLLESATDLFSRQGFGATGIKAVLAAAVAPYGSLYHFFPGGKQELGAAALTYGGQRCRELLESVYPVDSDVVEATADSFVRAAKLLEDTDYGCACPIATIALEVANNDELMRASAAEAFESWLEVLERRFTAAGMSAERARDVAVEVFCLIEGAVLLSRTTRSPVPVLTAGRAAANAVAAGLSDAPKGRGRGKAAQASR</sequence>
<reference evidence="7" key="1">
    <citation type="submission" date="2015-07" db="EMBL/GenBank/DDBJ databases">
        <authorList>
            <person name="Urmite Genomes"/>
        </authorList>
    </citation>
    <scope>NUCLEOTIDE SEQUENCE [LARGE SCALE GENOMIC DNA]</scope>
    <source>
        <strain evidence="7">type strain: ATCC 49404</strain>
    </source>
</reference>
<name>A0A0H5RR09_9MYCO</name>
<dbReference type="InterPro" id="IPR036271">
    <property type="entry name" value="Tet_transcr_reg_TetR-rel_C_sf"/>
</dbReference>
<protein>
    <submittedName>
        <fullName evidence="6">TetR family transcriptional regulator</fullName>
    </submittedName>
</protein>
<dbReference type="PANTHER" id="PTHR47506:SF3">
    <property type="entry name" value="HTH-TYPE TRANSCRIPTIONAL REGULATOR LMRA"/>
    <property type="match status" value="1"/>
</dbReference>
<dbReference type="InterPro" id="IPR009057">
    <property type="entry name" value="Homeodomain-like_sf"/>
</dbReference>
<dbReference type="STRING" id="146018.BN2156_02771"/>
<dbReference type="Gene3D" id="1.10.357.10">
    <property type="entry name" value="Tetracycline Repressor, domain 2"/>
    <property type="match status" value="1"/>
</dbReference>
<gene>
    <name evidence="6" type="ORF">BN2156_02771</name>
</gene>
<dbReference type="SUPFAM" id="SSF48498">
    <property type="entry name" value="Tetracyclin repressor-like, C-terminal domain"/>
    <property type="match status" value="1"/>
</dbReference>
<dbReference type="InterPro" id="IPR054156">
    <property type="entry name" value="YxaF_TetR_C"/>
</dbReference>
<evidence type="ECO:0000256" key="2">
    <source>
        <dbReference type="ARBA" id="ARBA00023125"/>
    </source>
</evidence>
<dbReference type="GO" id="GO:0003677">
    <property type="term" value="F:DNA binding"/>
    <property type="evidence" value="ECO:0007669"/>
    <property type="project" value="UniProtKB-KW"/>
</dbReference>
<dbReference type="EMBL" id="CWKH01000001">
    <property type="protein sequence ID" value="CRZ15907.1"/>
    <property type="molecule type" value="Genomic_DNA"/>
</dbReference>
<evidence type="ECO:0000313" key="7">
    <source>
        <dbReference type="Proteomes" id="UP000199147"/>
    </source>
</evidence>
<keyword evidence="7" id="KW-1185">Reference proteome</keyword>
<dbReference type="SUPFAM" id="SSF46689">
    <property type="entry name" value="Homeodomain-like"/>
    <property type="match status" value="1"/>
</dbReference>
<evidence type="ECO:0000256" key="1">
    <source>
        <dbReference type="ARBA" id="ARBA00023015"/>
    </source>
</evidence>
<dbReference type="Proteomes" id="UP000199147">
    <property type="component" value="Unassembled WGS sequence"/>
</dbReference>
<dbReference type="AlphaFoldDB" id="A0A0H5RR09"/>
<dbReference type="RefSeq" id="WP_090514652.1">
    <property type="nucleotide sequence ID" value="NZ_CWKH01000001.1"/>
</dbReference>
<proteinExistence type="predicted"/>